<sequence length="69" mass="7705">MEIPSLSVEETMTPGTPEIRQQCSEVEGVPKALKLVSFTHHLDVVKDSRHLLNPLYHLLRILSILSLSG</sequence>
<accession>A0A4Z2HMT1</accession>
<reference evidence="1 2" key="1">
    <citation type="submission" date="2019-03" db="EMBL/GenBank/DDBJ databases">
        <title>First draft genome of Liparis tanakae, snailfish: a comprehensive survey of snailfish specific genes.</title>
        <authorList>
            <person name="Kim W."/>
            <person name="Song I."/>
            <person name="Jeong J.-H."/>
            <person name="Kim D."/>
            <person name="Kim S."/>
            <person name="Ryu S."/>
            <person name="Song J.Y."/>
            <person name="Lee S.K."/>
        </authorList>
    </citation>
    <scope>NUCLEOTIDE SEQUENCE [LARGE SCALE GENOMIC DNA]</scope>
    <source>
        <tissue evidence="1">Muscle</tissue>
    </source>
</reference>
<protein>
    <submittedName>
        <fullName evidence="1">Uncharacterized protein</fullName>
    </submittedName>
</protein>
<dbReference type="Proteomes" id="UP000314294">
    <property type="component" value="Unassembled WGS sequence"/>
</dbReference>
<gene>
    <name evidence="1" type="ORF">EYF80_023129</name>
</gene>
<evidence type="ECO:0000313" key="2">
    <source>
        <dbReference type="Proteomes" id="UP000314294"/>
    </source>
</evidence>
<name>A0A4Z2HMT1_9TELE</name>
<keyword evidence="2" id="KW-1185">Reference proteome</keyword>
<dbReference type="EMBL" id="SRLO01000216">
    <property type="protein sequence ID" value="TNN66595.1"/>
    <property type="molecule type" value="Genomic_DNA"/>
</dbReference>
<evidence type="ECO:0000313" key="1">
    <source>
        <dbReference type="EMBL" id="TNN66595.1"/>
    </source>
</evidence>
<proteinExistence type="predicted"/>
<organism evidence="1 2">
    <name type="scientific">Liparis tanakae</name>
    <name type="common">Tanaka's snailfish</name>
    <dbReference type="NCBI Taxonomy" id="230148"/>
    <lineage>
        <taxon>Eukaryota</taxon>
        <taxon>Metazoa</taxon>
        <taxon>Chordata</taxon>
        <taxon>Craniata</taxon>
        <taxon>Vertebrata</taxon>
        <taxon>Euteleostomi</taxon>
        <taxon>Actinopterygii</taxon>
        <taxon>Neopterygii</taxon>
        <taxon>Teleostei</taxon>
        <taxon>Neoteleostei</taxon>
        <taxon>Acanthomorphata</taxon>
        <taxon>Eupercaria</taxon>
        <taxon>Perciformes</taxon>
        <taxon>Cottioidei</taxon>
        <taxon>Cottales</taxon>
        <taxon>Liparidae</taxon>
        <taxon>Liparis</taxon>
    </lineage>
</organism>
<comment type="caution">
    <text evidence="1">The sequence shown here is derived from an EMBL/GenBank/DDBJ whole genome shotgun (WGS) entry which is preliminary data.</text>
</comment>
<dbReference type="AlphaFoldDB" id="A0A4Z2HMT1"/>